<dbReference type="Proteomes" id="UP000018419">
    <property type="component" value="Unassembled WGS sequence"/>
</dbReference>
<reference evidence="1 2" key="1">
    <citation type="submission" date="2009-07" db="EMBL/GenBank/DDBJ databases">
        <authorList>
            <person name="Madupu R."/>
            <person name="Durkin A.S."/>
            <person name="Torralba M."/>
            <person name="Methe B."/>
            <person name="Sutton G.G."/>
            <person name="Strausberg R.L."/>
            <person name="Nelson K.E."/>
        </authorList>
    </citation>
    <scope>NUCLEOTIDE SEQUENCE [LARGE SCALE GENOMIC DNA]</scope>
    <source>
        <strain evidence="1 2">SK82</strain>
    </source>
</reference>
<evidence type="ECO:0000313" key="1">
    <source>
        <dbReference type="EMBL" id="EET83096.1"/>
    </source>
</evidence>
<organism evidence="1 2">
    <name type="scientific">Acinetobacter radioresistens SK82</name>
    <dbReference type="NCBI Taxonomy" id="596318"/>
    <lineage>
        <taxon>Bacteria</taxon>
        <taxon>Pseudomonadati</taxon>
        <taxon>Pseudomonadota</taxon>
        <taxon>Gammaproteobacteria</taxon>
        <taxon>Moraxellales</taxon>
        <taxon>Moraxellaceae</taxon>
        <taxon>Acinetobacter</taxon>
    </lineage>
</organism>
<comment type="caution">
    <text evidence="1">The sequence shown here is derived from an EMBL/GenBank/DDBJ whole genome shotgun (WGS) entry which is preliminary data.</text>
</comment>
<proteinExistence type="predicted"/>
<protein>
    <submittedName>
        <fullName evidence="1">Uncharacterized protein</fullName>
    </submittedName>
</protein>
<accession>A0ABP2GQC3</accession>
<sequence>MFQNNASDLIYRENQYQTKFKSQVLKIKVNFNKQLII</sequence>
<evidence type="ECO:0000313" key="2">
    <source>
        <dbReference type="Proteomes" id="UP000018419"/>
    </source>
</evidence>
<name>A0ABP2GQC3_ACIRA</name>
<dbReference type="EMBL" id="ACVR01000025">
    <property type="protein sequence ID" value="EET83096.1"/>
    <property type="molecule type" value="Genomic_DNA"/>
</dbReference>
<keyword evidence="2" id="KW-1185">Reference proteome</keyword>
<gene>
    <name evidence="1" type="ORF">ACIRA0001_3167</name>
</gene>